<dbReference type="PANTHER" id="PTHR35392">
    <property type="entry name" value="ZN(II)2CYS6 TRANSCRIPTION FACTOR (EUROFUNG)-RELATED-RELATED"/>
    <property type="match status" value="1"/>
</dbReference>
<evidence type="ECO:0000313" key="4">
    <source>
        <dbReference type="Proteomes" id="UP001600888"/>
    </source>
</evidence>
<evidence type="ECO:0000313" key="3">
    <source>
        <dbReference type="EMBL" id="KAL2283386.1"/>
    </source>
</evidence>
<dbReference type="Proteomes" id="UP001600888">
    <property type="component" value="Unassembled WGS sequence"/>
</dbReference>
<sequence length="617" mass="68547">MKPVSPNAEGQVIPGDIQSFIEQLQNDDDDLFRQFFDFPSDETPAYVQPSVDGRDDTSTYLGSEDHAPPLTSGQTLSPLSRSRASPSSPGRLEDGDPQAVFSTSWSGRGFDGLDSADCLRYVGGGPEIHIQGPMSPSPKRLEEDDISIHLSPRSSGHPAAPLSPPAQAVPMKRGRSNPLPGEKRVKVSNMRRIKACMRCHIRKRECDEGISCKHCRKAFPKHPEVCVREKLLDVRFPDDCQGADIWTREPTCVSLLRQNWQLSGTPYRVVVKMNQSNDSPGLALTLQPYAVNARPVTSATGYYSSQEYTGFSSAPMPTVRSWSGMQLAPNLVVRACLASGQEHLSRNLLLWAERQLLRELYDKKTPDFEAAILSFLLVYRDSPLDLNGAASSSVKKKLPACIDPKTLVRKVCEMRCWYLIWQTSRLYKFAHGGAPDGGGHPNDHSQLPPTVIWELRKIATEALIACEKEILLELDELSPDGARLIELPLWACIWQLILIYRKMVSGYSNRARSQSVGSLNGGSTGLNEVSALAVVENLYRLLVIKYSAYFGSASPIFPKKGQPPTTELLEGDERLRREWDNVLLRRIEFCEHPNPACPGDVLSPSRSSFHIRVNNRG</sequence>
<proteinExistence type="predicted"/>
<keyword evidence="4" id="KW-1185">Reference proteome</keyword>
<reference evidence="3 4" key="1">
    <citation type="submission" date="2024-03" db="EMBL/GenBank/DDBJ databases">
        <title>A high-quality draft genome sequence of Diaporthe vaccinii, a causative agent of upright dieback and viscid rot disease in cranberry plants.</title>
        <authorList>
            <person name="Sarrasin M."/>
            <person name="Lang B.F."/>
            <person name="Burger G."/>
        </authorList>
    </citation>
    <scope>NUCLEOTIDE SEQUENCE [LARGE SCALE GENOMIC DNA]</scope>
    <source>
        <strain evidence="3 4">IS7</strain>
    </source>
</reference>
<evidence type="ECO:0008006" key="5">
    <source>
        <dbReference type="Google" id="ProtNLM"/>
    </source>
</evidence>
<dbReference type="PANTHER" id="PTHR35392:SF5">
    <property type="entry name" value="ZN(2)-C6 FUNGAL-TYPE DOMAIN-CONTAINING PROTEIN"/>
    <property type="match status" value="1"/>
</dbReference>
<dbReference type="EMBL" id="JBAWTH010000043">
    <property type="protein sequence ID" value="KAL2283386.1"/>
    <property type="molecule type" value="Genomic_DNA"/>
</dbReference>
<comment type="caution">
    <text evidence="3">The sequence shown here is derived from an EMBL/GenBank/DDBJ whole genome shotgun (WGS) entry which is preliminary data.</text>
</comment>
<feature type="compositionally biased region" description="Basic and acidic residues" evidence="2">
    <location>
        <begin position="52"/>
        <end position="67"/>
    </location>
</feature>
<protein>
    <recommendedName>
        <fullName evidence="5">Zn(2)-C6 fungal-type domain-containing protein</fullName>
    </recommendedName>
</protein>
<keyword evidence="1" id="KW-0539">Nucleus</keyword>
<name>A0ABR4ELR7_9PEZI</name>
<accession>A0ABR4ELR7</accession>
<evidence type="ECO:0000256" key="1">
    <source>
        <dbReference type="ARBA" id="ARBA00023242"/>
    </source>
</evidence>
<dbReference type="CDD" id="cd00067">
    <property type="entry name" value="GAL4"/>
    <property type="match status" value="1"/>
</dbReference>
<dbReference type="InterPro" id="IPR001138">
    <property type="entry name" value="Zn2Cys6_DnaBD"/>
</dbReference>
<feature type="region of interest" description="Disordered" evidence="2">
    <location>
        <begin position="149"/>
        <end position="182"/>
    </location>
</feature>
<organism evidence="3 4">
    <name type="scientific">Diaporthe vaccinii</name>
    <dbReference type="NCBI Taxonomy" id="105482"/>
    <lineage>
        <taxon>Eukaryota</taxon>
        <taxon>Fungi</taxon>
        <taxon>Dikarya</taxon>
        <taxon>Ascomycota</taxon>
        <taxon>Pezizomycotina</taxon>
        <taxon>Sordariomycetes</taxon>
        <taxon>Sordariomycetidae</taxon>
        <taxon>Diaporthales</taxon>
        <taxon>Diaporthaceae</taxon>
        <taxon>Diaporthe</taxon>
        <taxon>Diaporthe eres species complex</taxon>
    </lineage>
</organism>
<feature type="region of interest" description="Disordered" evidence="2">
    <location>
        <begin position="34"/>
        <end position="106"/>
    </location>
</feature>
<feature type="compositionally biased region" description="Low complexity" evidence="2">
    <location>
        <begin position="76"/>
        <end position="90"/>
    </location>
</feature>
<dbReference type="InterPro" id="IPR052973">
    <property type="entry name" value="Fungal_sec-metab_reg_TF"/>
</dbReference>
<gene>
    <name evidence="3" type="ORF">FJTKL_09991</name>
</gene>
<evidence type="ECO:0000256" key="2">
    <source>
        <dbReference type="SAM" id="MobiDB-lite"/>
    </source>
</evidence>